<sequence length="489" mass="52966">MDGATPVAIRLRRSIPEHDAYTVRLAGHRFAVLATARPSDARRWVATTRWLNHALIFHARLIVGLGVQWTPPRRPLGGAPPVPSTLQLCVGRRCLVFHLAQADAVPEALRRFLADPRITFVGFGSAHDQRMLWAHYRIHVARGRDLRAVAGMGNASMEEMADRILGYPGVSKPRDVSMSAWHAPRLDMDQVLYAAVDAFLSFRLGLHLCPGGAAGLDHQGSPPARVGPPGPGPVNQAPPAQARPLVLNSPLPPGPRVARPAPPVQRRAPVYVPVRQTPPPAPAVGVVNHAAMSPRAFCQVPMLVPAEVDAAANNVLHTGACLTGPYTDAETDYDGDVCDDAATHDGLPVRAYASDSEDDDHHSLDGFEHVRFGASTDDEEEDEDYVTEDDQDDDKTVCTGMGTLSVRDLQEYKEIGILAFEDSNIDGVVIANADEEDAAGNAFEYLGHSEAVLDDGGEDVLGQDDWNDQEDYGCDDLDDDDALEEFYLL</sequence>
<dbReference type="EMBL" id="BQKI01000017">
    <property type="protein sequence ID" value="GJN10537.1"/>
    <property type="molecule type" value="Genomic_DNA"/>
</dbReference>
<dbReference type="InterPro" id="IPR002562">
    <property type="entry name" value="3'-5'_exonuclease_dom"/>
</dbReference>
<feature type="domain" description="3'-5' exonuclease" evidence="4">
    <location>
        <begin position="87"/>
        <end position="205"/>
    </location>
</feature>
<dbReference type="AlphaFoldDB" id="A0AAV5DJR1"/>
<proteinExistence type="predicted"/>
<gene>
    <name evidence="5" type="primary">ga28636</name>
    <name evidence="5" type="ORF">PR202_ga28636</name>
</gene>
<dbReference type="SUPFAM" id="SSF53098">
    <property type="entry name" value="Ribonuclease H-like"/>
    <property type="match status" value="1"/>
</dbReference>
<dbReference type="Proteomes" id="UP001054889">
    <property type="component" value="Unassembled WGS sequence"/>
</dbReference>
<accession>A0AAV5DJR1</accession>
<protein>
    <recommendedName>
        <fullName evidence="4">3'-5' exonuclease domain-containing protein</fullName>
    </recommendedName>
</protein>
<reference evidence="5" key="2">
    <citation type="submission" date="2021-12" db="EMBL/GenBank/DDBJ databases">
        <title>Resequencing data analysis of finger millet.</title>
        <authorList>
            <person name="Hatakeyama M."/>
            <person name="Aluri S."/>
            <person name="Balachadran M.T."/>
            <person name="Sivarajan S.R."/>
            <person name="Poveda L."/>
            <person name="Shimizu-Inatsugi R."/>
            <person name="Schlapbach R."/>
            <person name="Sreeman S.M."/>
            <person name="Shimizu K.K."/>
        </authorList>
    </citation>
    <scope>NUCLEOTIDE SEQUENCE</scope>
</reference>
<dbReference type="GO" id="GO:0006139">
    <property type="term" value="P:nucleobase-containing compound metabolic process"/>
    <property type="evidence" value="ECO:0007669"/>
    <property type="project" value="InterPro"/>
</dbReference>
<dbReference type="Pfam" id="PF01612">
    <property type="entry name" value="DNA_pol_A_exo1"/>
    <property type="match status" value="1"/>
</dbReference>
<evidence type="ECO:0000256" key="1">
    <source>
        <dbReference type="ARBA" id="ARBA00022722"/>
    </source>
</evidence>
<name>A0AAV5DJR1_ELECO</name>
<keyword evidence="6" id="KW-1185">Reference proteome</keyword>
<dbReference type="CDD" id="cd06141">
    <property type="entry name" value="WRN_exo"/>
    <property type="match status" value="1"/>
</dbReference>
<evidence type="ECO:0000256" key="2">
    <source>
        <dbReference type="ARBA" id="ARBA00022801"/>
    </source>
</evidence>
<dbReference type="GO" id="GO:0005634">
    <property type="term" value="C:nucleus"/>
    <property type="evidence" value="ECO:0007669"/>
    <property type="project" value="TreeGrafter"/>
</dbReference>
<evidence type="ECO:0000256" key="3">
    <source>
        <dbReference type="SAM" id="MobiDB-lite"/>
    </source>
</evidence>
<dbReference type="GO" id="GO:0008408">
    <property type="term" value="F:3'-5' exonuclease activity"/>
    <property type="evidence" value="ECO:0007669"/>
    <property type="project" value="InterPro"/>
</dbReference>
<feature type="region of interest" description="Disordered" evidence="3">
    <location>
        <begin position="370"/>
        <end position="398"/>
    </location>
</feature>
<dbReference type="PANTHER" id="PTHR13620:SF57">
    <property type="entry name" value="OS07G0112400 PROTEIN"/>
    <property type="match status" value="1"/>
</dbReference>
<evidence type="ECO:0000313" key="6">
    <source>
        <dbReference type="Proteomes" id="UP001054889"/>
    </source>
</evidence>
<evidence type="ECO:0000259" key="4">
    <source>
        <dbReference type="Pfam" id="PF01612"/>
    </source>
</evidence>
<dbReference type="InterPro" id="IPR051132">
    <property type="entry name" value="3-5_Exonuclease_domain"/>
</dbReference>
<feature type="region of interest" description="Disordered" evidence="3">
    <location>
        <begin position="218"/>
        <end position="241"/>
    </location>
</feature>
<reference evidence="5" key="1">
    <citation type="journal article" date="2018" name="DNA Res.">
        <title>Multiple hybrid de novo genome assembly of finger millet, an orphan allotetraploid crop.</title>
        <authorList>
            <person name="Hatakeyama M."/>
            <person name="Aluri S."/>
            <person name="Balachadran M.T."/>
            <person name="Sivarajan S.R."/>
            <person name="Patrignani A."/>
            <person name="Gruter S."/>
            <person name="Poveda L."/>
            <person name="Shimizu-Inatsugi R."/>
            <person name="Baeten J."/>
            <person name="Francoijs K.J."/>
            <person name="Nataraja K.N."/>
            <person name="Reddy Y.A.N."/>
            <person name="Phadnis S."/>
            <person name="Ravikumar R.L."/>
            <person name="Schlapbach R."/>
            <person name="Sreeman S.M."/>
            <person name="Shimizu K.K."/>
        </authorList>
    </citation>
    <scope>NUCLEOTIDE SEQUENCE</scope>
</reference>
<dbReference type="GO" id="GO:0003676">
    <property type="term" value="F:nucleic acid binding"/>
    <property type="evidence" value="ECO:0007669"/>
    <property type="project" value="InterPro"/>
</dbReference>
<organism evidence="5 6">
    <name type="scientific">Eleusine coracana subsp. coracana</name>
    <dbReference type="NCBI Taxonomy" id="191504"/>
    <lineage>
        <taxon>Eukaryota</taxon>
        <taxon>Viridiplantae</taxon>
        <taxon>Streptophyta</taxon>
        <taxon>Embryophyta</taxon>
        <taxon>Tracheophyta</taxon>
        <taxon>Spermatophyta</taxon>
        <taxon>Magnoliopsida</taxon>
        <taxon>Liliopsida</taxon>
        <taxon>Poales</taxon>
        <taxon>Poaceae</taxon>
        <taxon>PACMAD clade</taxon>
        <taxon>Chloridoideae</taxon>
        <taxon>Cynodonteae</taxon>
        <taxon>Eleusininae</taxon>
        <taxon>Eleusine</taxon>
    </lineage>
</organism>
<dbReference type="GO" id="GO:0005737">
    <property type="term" value="C:cytoplasm"/>
    <property type="evidence" value="ECO:0007669"/>
    <property type="project" value="TreeGrafter"/>
</dbReference>
<keyword evidence="1" id="KW-0540">Nuclease</keyword>
<keyword evidence="2" id="KW-0378">Hydrolase</keyword>
<evidence type="ECO:0000313" key="5">
    <source>
        <dbReference type="EMBL" id="GJN10537.1"/>
    </source>
</evidence>
<dbReference type="InterPro" id="IPR036397">
    <property type="entry name" value="RNaseH_sf"/>
</dbReference>
<dbReference type="Gene3D" id="3.30.420.10">
    <property type="entry name" value="Ribonuclease H-like superfamily/Ribonuclease H"/>
    <property type="match status" value="1"/>
</dbReference>
<dbReference type="InterPro" id="IPR012337">
    <property type="entry name" value="RNaseH-like_sf"/>
</dbReference>
<comment type="caution">
    <text evidence="5">The sequence shown here is derived from an EMBL/GenBank/DDBJ whole genome shotgun (WGS) entry which is preliminary data.</text>
</comment>
<dbReference type="PANTHER" id="PTHR13620">
    <property type="entry name" value="3-5 EXONUCLEASE"/>
    <property type="match status" value="1"/>
</dbReference>
<feature type="compositionally biased region" description="Acidic residues" evidence="3">
    <location>
        <begin position="376"/>
        <end position="393"/>
    </location>
</feature>